<evidence type="ECO:0000256" key="10">
    <source>
        <dbReference type="ARBA" id="ARBA00023004"/>
    </source>
</evidence>
<dbReference type="GO" id="GO:0009055">
    <property type="term" value="F:electron transfer activity"/>
    <property type="evidence" value="ECO:0007669"/>
    <property type="project" value="InterPro"/>
</dbReference>
<keyword evidence="7" id="KW-0574">Periplasm</keyword>
<evidence type="ECO:0000256" key="2">
    <source>
        <dbReference type="ARBA" id="ARBA00004856"/>
    </source>
</evidence>
<keyword evidence="9 16" id="KW-0560">Oxidoreductase</keyword>
<feature type="binding site" description="axial binding residue" evidence="14">
    <location>
        <position position="247"/>
    </location>
    <ligand>
        <name>heme c</name>
        <dbReference type="ChEBI" id="CHEBI:61717"/>
        <label>2</label>
    </ligand>
    <ligandPart>
        <name>Fe</name>
        <dbReference type="ChEBI" id="CHEBI:18248"/>
    </ligandPart>
</feature>
<dbReference type="PIRSF" id="PIRSF000294">
    <property type="entry name" value="Cytochrome-c_peroxidase"/>
    <property type="match status" value="1"/>
</dbReference>
<comment type="subcellular location">
    <subcellularLocation>
        <location evidence="1">Periplasm</location>
    </subcellularLocation>
</comment>
<reference evidence="16 17" key="1">
    <citation type="submission" date="2020-08" db="EMBL/GenBank/DDBJ databases">
        <title>Genomic Encyclopedia of Type Strains, Phase IV (KMG-V): Genome sequencing to study the core and pangenomes of soil and plant-associated prokaryotes.</title>
        <authorList>
            <person name="Whitman W."/>
        </authorList>
    </citation>
    <scope>NUCLEOTIDE SEQUENCE [LARGE SCALE GENOMIC DNA]</scope>
    <source>
        <strain evidence="16 17">MP7CTX6</strain>
    </source>
</reference>
<feature type="binding site" description="covalent" evidence="13">
    <location>
        <position position="246"/>
    </location>
    <ligand>
        <name>heme c</name>
        <dbReference type="ChEBI" id="CHEBI:61717"/>
        <label>2</label>
    </ligand>
</feature>
<keyword evidence="16" id="KW-0575">Peroxidase</keyword>
<dbReference type="GO" id="GO:0042597">
    <property type="term" value="C:periplasmic space"/>
    <property type="evidence" value="ECO:0007669"/>
    <property type="project" value="UniProtKB-SubCell"/>
</dbReference>
<evidence type="ECO:0000256" key="12">
    <source>
        <dbReference type="ARBA" id="ARBA00073576"/>
    </source>
</evidence>
<protein>
    <recommendedName>
        <fullName evidence="12">Methylamine utilization protein MauG</fullName>
    </recommendedName>
</protein>
<evidence type="ECO:0000256" key="7">
    <source>
        <dbReference type="ARBA" id="ARBA00022764"/>
    </source>
</evidence>
<dbReference type="InterPro" id="IPR026259">
    <property type="entry name" value="MauG/Cytc_peroxidase"/>
</dbReference>
<evidence type="ECO:0000256" key="9">
    <source>
        <dbReference type="ARBA" id="ARBA00023002"/>
    </source>
</evidence>
<keyword evidence="3" id="KW-0813">Transport</keyword>
<gene>
    <name evidence="16" type="ORF">HDE69_002860</name>
</gene>
<name>A0A7W8YUB5_9SPHI</name>
<comment type="caution">
    <text evidence="16">The sequence shown here is derived from an EMBL/GenBank/DDBJ whole genome shotgun (WGS) entry which is preliminary data.</text>
</comment>
<dbReference type="PANTHER" id="PTHR30600">
    <property type="entry name" value="CYTOCHROME C PEROXIDASE-RELATED"/>
    <property type="match status" value="1"/>
</dbReference>
<evidence type="ECO:0000256" key="13">
    <source>
        <dbReference type="PIRSR" id="PIRSR000294-1"/>
    </source>
</evidence>
<feature type="domain" description="Cytochrome c" evidence="15">
    <location>
        <begin position="228"/>
        <end position="365"/>
    </location>
</feature>
<feature type="binding site" description="covalent" evidence="13">
    <location>
        <position position="98"/>
    </location>
    <ligand>
        <name>heme c</name>
        <dbReference type="ChEBI" id="CHEBI:61717"/>
        <label>1</label>
    </ligand>
</feature>
<feature type="binding site" description="axial binding residue" evidence="14">
    <location>
        <position position="102"/>
    </location>
    <ligand>
        <name>heme c</name>
        <dbReference type="ChEBI" id="CHEBI:61717"/>
        <label>1</label>
    </ligand>
    <ligandPart>
        <name>Fe</name>
        <dbReference type="ChEBI" id="CHEBI:18248"/>
    </ligandPart>
</feature>
<proteinExistence type="predicted"/>
<dbReference type="SUPFAM" id="SSF46626">
    <property type="entry name" value="Cytochrome c"/>
    <property type="match status" value="2"/>
</dbReference>
<evidence type="ECO:0000313" key="16">
    <source>
        <dbReference type="EMBL" id="MBB5621797.1"/>
    </source>
</evidence>
<dbReference type="InterPro" id="IPR009056">
    <property type="entry name" value="Cyt_c-like_dom"/>
</dbReference>
<evidence type="ECO:0000259" key="15">
    <source>
        <dbReference type="PROSITE" id="PS51007"/>
    </source>
</evidence>
<dbReference type="Proteomes" id="UP000537718">
    <property type="component" value="Unassembled WGS sequence"/>
</dbReference>
<dbReference type="PROSITE" id="PS51007">
    <property type="entry name" value="CYTC"/>
    <property type="match status" value="2"/>
</dbReference>
<evidence type="ECO:0000256" key="1">
    <source>
        <dbReference type="ARBA" id="ARBA00004418"/>
    </source>
</evidence>
<dbReference type="Gene3D" id="1.10.760.10">
    <property type="entry name" value="Cytochrome c-like domain"/>
    <property type="match status" value="2"/>
</dbReference>
<dbReference type="EMBL" id="JACHCF010000006">
    <property type="protein sequence ID" value="MBB5621797.1"/>
    <property type="molecule type" value="Genomic_DNA"/>
</dbReference>
<feature type="binding site" description="axial binding residue" evidence="14">
    <location>
        <position position="118"/>
    </location>
    <ligand>
        <name>heme c</name>
        <dbReference type="ChEBI" id="CHEBI:61717"/>
        <label>1</label>
    </ligand>
    <ligandPart>
        <name>Fe</name>
        <dbReference type="ChEBI" id="CHEBI:18248"/>
    </ligandPart>
</feature>
<sequence length="378" mass="42838">MKRVLLIIGLFLLILTQLSFDSFNQNDGISADSLRNIYNQSPSSWPKPLIDSGVKWQELGVVPNAPISEGSPLTKNLVALGKVLFYDPRLSGSNQISCISCHAPEMNWSDGRQVSLGHDQAANSRNAPSLENIWYFKNLFWDGRANSLEKQLEGPIGSDIEMHQDFKLLPAKLKAIKGYAALFSSAYGDAKITQERIAKAIAGYELTFTSRKSSFDYFLEGNTKRMTDQQIQGLHLFRTKARCMNCHSGPLFTDDDFHNLGLTYYKRAKYEDLGRYNVTKNPEDVGKFRTPGLRNVLRTRPWFHNGLFDNIEGVMNMYNNGMPQPKQKPEELSDPLFPKTDVHIKRLNLTKTERDAIISFLAAITTEPWRITTPELPK</sequence>
<dbReference type="InterPro" id="IPR004852">
    <property type="entry name" value="Di-haem_cyt_c_peroxidsae"/>
</dbReference>
<feature type="binding site" description="covalent" evidence="13">
    <location>
        <position position="243"/>
    </location>
    <ligand>
        <name>heme c</name>
        <dbReference type="ChEBI" id="CHEBI:61717"/>
        <label>2</label>
    </ligand>
</feature>
<comment type="function">
    <text evidence="11">Involved in methylamine metabolism. Essential for the maturation of the beta subunit of MADH, presumably via a step in the biosynthesis of tryptophan tryptophylquinone (TTQ), the cofactor of MADH.</text>
</comment>
<evidence type="ECO:0000256" key="5">
    <source>
        <dbReference type="ARBA" id="ARBA00022723"/>
    </source>
</evidence>
<keyword evidence="8" id="KW-0249">Electron transport</keyword>
<comment type="cofactor">
    <cofactor evidence="13">
        <name>heme</name>
        <dbReference type="ChEBI" id="CHEBI:30413"/>
    </cofactor>
    <text evidence="13">Binds 2 heme groups.</text>
</comment>
<keyword evidence="4 13" id="KW-0349">Heme</keyword>
<evidence type="ECO:0000256" key="14">
    <source>
        <dbReference type="PIRSR" id="PIRSR000294-2"/>
    </source>
</evidence>
<dbReference type="FunFam" id="1.10.760.10:FF:000019">
    <property type="entry name" value="Di-heme cytochrome C peroxidase"/>
    <property type="match status" value="1"/>
</dbReference>
<evidence type="ECO:0000256" key="8">
    <source>
        <dbReference type="ARBA" id="ARBA00022982"/>
    </source>
</evidence>
<dbReference type="GO" id="GO:0020037">
    <property type="term" value="F:heme binding"/>
    <property type="evidence" value="ECO:0007669"/>
    <property type="project" value="InterPro"/>
</dbReference>
<dbReference type="GO" id="GO:0004130">
    <property type="term" value="F:cytochrome-c peroxidase activity"/>
    <property type="evidence" value="ECO:0007669"/>
    <property type="project" value="TreeGrafter"/>
</dbReference>
<dbReference type="GO" id="GO:0046872">
    <property type="term" value="F:metal ion binding"/>
    <property type="evidence" value="ECO:0007669"/>
    <property type="project" value="UniProtKB-KW"/>
</dbReference>
<feature type="domain" description="Cytochrome c" evidence="15">
    <location>
        <begin position="76"/>
        <end position="184"/>
    </location>
</feature>
<evidence type="ECO:0000256" key="11">
    <source>
        <dbReference type="ARBA" id="ARBA00058991"/>
    </source>
</evidence>
<dbReference type="AlphaFoldDB" id="A0A7W8YUB5"/>
<comment type="PTM">
    <text evidence="13">Binds 2 heme groups per subunit.</text>
</comment>
<organism evidence="16 17">
    <name type="scientific">Pedobacter cryoconitis</name>
    <dbReference type="NCBI Taxonomy" id="188932"/>
    <lineage>
        <taxon>Bacteria</taxon>
        <taxon>Pseudomonadati</taxon>
        <taxon>Bacteroidota</taxon>
        <taxon>Sphingobacteriia</taxon>
        <taxon>Sphingobacteriales</taxon>
        <taxon>Sphingobacteriaceae</taxon>
        <taxon>Pedobacter</taxon>
    </lineage>
</organism>
<dbReference type="RefSeq" id="WP_183867742.1">
    <property type="nucleotide sequence ID" value="NZ_JACHCF010000006.1"/>
</dbReference>
<dbReference type="InterPro" id="IPR051395">
    <property type="entry name" value="Cytochrome_c_Peroxidase/MauG"/>
</dbReference>
<keyword evidence="6" id="KW-0732">Signal</keyword>
<evidence type="ECO:0000313" key="17">
    <source>
        <dbReference type="Proteomes" id="UP000537718"/>
    </source>
</evidence>
<keyword evidence="10 14" id="KW-0408">Iron</keyword>
<evidence type="ECO:0000256" key="6">
    <source>
        <dbReference type="ARBA" id="ARBA00022729"/>
    </source>
</evidence>
<dbReference type="InterPro" id="IPR036909">
    <property type="entry name" value="Cyt_c-like_dom_sf"/>
</dbReference>
<dbReference type="Pfam" id="PF03150">
    <property type="entry name" value="CCP_MauG"/>
    <property type="match status" value="1"/>
</dbReference>
<evidence type="ECO:0000256" key="3">
    <source>
        <dbReference type="ARBA" id="ARBA00022448"/>
    </source>
</evidence>
<keyword evidence="5 14" id="KW-0479">Metal-binding</keyword>
<dbReference type="PANTHER" id="PTHR30600:SF10">
    <property type="entry name" value="BLL6722 PROTEIN"/>
    <property type="match status" value="1"/>
</dbReference>
<feature type="binding site" description="covalent" evidence="13">
    <location>
        <position position="101"/>
    </location>
    <ligand>
        <name>heme c</name>
        <dbReference type="ChEBI" id="CHEBI:61717"/>
        <label>1</label>
    </ligand>
</feature>
<comment type="pathway">
    <text evidence="2">One-carbon metabolism; methylamine degradation.</text>
</comment>
<evidence type="ECO:0000256" key="4">
    <source>
        <dbReference type="ARBA" id="ARBA00022617"/>
    </source>
</evidence>
<accession>A0A7W8YUB5</accession>